<reference evidence="2" key="1">
    <citation type="submission" date="2015-05" db="EMBL/GenBank/DDBJ databases">
        <title>Permanent draft genome of Rhodopirellula islandicus K833.</title>
        <authorList>
            <person name="Kizina J."/>
            <person name="Richter M."/>
            <person name="Glockner F.O."/>
            <person name="Harder J."/>
        </authorList>
    </citation>
    <scope>NUCLEOTIDE SEQUENCE [LARGE SCALE GENOMIC DNA]</scope>
    <source>
        <strain evidence="2">K833</strain>
    </source>
</reference>
<sequence>MSGDANQVLRRSGSLKHNTAVRALPGTDSVDHGWGKH</sequence>
<evidence type="ECO:0000256" key="1">
    <source>
        <dbReference type="SAM" id="MobiDB-lite"/>
    </source>
</evidence>
<dbReference type="PATRIC" id="fig|595434.4.peg.3806"/>
<name>A0A0J1BBN0_RHOIS</name>
<proteinExistence type="predicted"/>
<evidence type="ECO:0000313" key="2">
    <source>
        <dbReference type="EMBL" id="KLU04047.1"/>
    </source>
</evidence>
<accession>A0A0J1BBN0</accession>
<feature type="region of interest" description="Disordered" evidence="1">
    <location>
        <begin position="1"/>
        <end position="37"/>
    </location>
</feature>
<protein>
    <submittedName>
        <fullName evidence="2">Uncharacterized protein</fullName>
    </submittedName>
</protein>
<dbReference type="Proteomes" id="UP000036367">
    <property type="component" value="Unassembled WGS sequence"/>
</dbReference>
<keyword evidence="3" id="KW-1185">Reference proteome</keyword>
<evidence type="ECO:0000313" key="3">
    <source>
        <dbReference type="Proteomes" id="UP000036367"/>
    </source>
</evidence>
<dbReference type="AlphaFoldDB" id="A0A0J1BBN0"/>
<organism evidence="2 3">
    <name type="scientific">Rhodopirellula islandica</name>
    <dbReference type="NCBI Taxonomy" id="595434"/>
    <lineage>
        <taxon>Bacteria</taxon>
        <taxon>Pseudomonadati</taxon>
        <taxon>Planctomycetota</taxon>
        <taxon>Planctomycetia</taxon>
        <taxon>Pirellulales</taxon>
        <taxon>Pirellulaceae</taxon>
        <taxon>Rhodopirellula</taxon>
    </lineage>
</organism>
<comment type="caution">
    <text evidence="2">The sequence shown here is derived from an EMBL/GenBank/DDBJ whole genome shotgun (WGS) entry which is preliminary data.</text>
</comment>
<dbReference type="EMBL" id="LECT01000030">
    <property type="protein sequence ID" value="KLU04047.1"/>
    <property type="molecule type" value="Genomic_DNA"/>
</dbReference>
<dbReference type="STRING" id="595434.RISK_004016"/>
<gene>
    <name evidence="2" type="ORF">RISK_004016</name>
</gene>